<dbReference type="EMBL" id="LUEZ02000047">
    <property type="protein sequence ID" value="RDB23173.1"/>
    <property type="molecule type" value="Genomic_DNA"/>
</dbReference>
<dbReference type="InParanoid" id="A0A369JU08"/>
<keyword evidence="2" id="KW-1185">Reference proteome</keyword>
<dbReference type="Proteomes" id="UP000076154">
    <property type="component" value="Unassembled WGS sequence"/>
</dbReference>
<gene>
    <name evidence="1" type="ORF">Hypma_009674</name>
</gene>
<evidence type="ECO:0008006" key="3">
    <source>
        <dbReference type="Google" id="ProtNLM"/>
    </source>
</evidence>
<protein>
    <recommendedName>
        <fullName evidence="3">F-box domain-containing protein</fullName>
    </recommendedName>
</protein>
<dbReference type="AlphaFoldDB" id="A0A369JU08"/>
<evidence type="ECO:0000313" key="1">
    <source>
        <dbReference type="EMBL" id="RDB23173.1"/>
    </source>
</evidence>
<accession>A0A369JU08</accession>
<organism evidence="1 2">
    <name type="scientific">Hypsizygus marmoreus</name>
    <name type="common">White beech mushroom</name>
    <name type="synonym">Agaricus marmoreus</name>
    <dbReference type="NCBI Taxonomy" id="39966"/>
    <lineage>
        <taxon>Eukaryota</taxon>
        <taxon>Fungi</taxon>
        <taxon>Dikarya</taxon>
        <taxon>Basidiomycota</taxon>
        <taxon>Agaricomycotina</taxon>
        <taxon>Agaricomycetes</taxon>
        <taxon>Agaricomycetidae</taxon>
        <taxon>Agaricales</taxon>
        <taxon>Tricholomatineae</taxon>
        <taxon>Lyophyllaceae</taxon>
        <taxon>Hypsizygus</taxon>
    </lineage>
</organism>
<name>A0A369JU08_HYPMA</name>
<evidence type="ECO:0000313" key="2">
    <source>
        <dbReference type="Proteomes" id="UP000076154"/>
    </source>
</evidence>
<proteinExistence type="predicted"/>
<comment type="caution">
    <text evidence="1">The sequence shown here is derived from an EMBL/GenBank/DDBJ whole genome shotgun (WGS) entry which is preliminary data.</text>
</comment>
<dbReference type="OrthoDB" id="3041043at2759"/>
<sequence>MPELGWRPMGTSAYLTSSVMVMLESLPLTCDDTVCDELQPASLSCLAGVSKMMNSVVWGYQRRSFNITRTLSLFMTVEEAFCFRVLQAKTGMIIIGSVVVQFMDRAPLKDIDLDVAVGHEHSYEVGRWLCLIGYQFQSDLGPAHSFAEAHVQATLGMHRDLGAFGSPLFWSRVASVFTFRHILRSTTIHLISAEYSPLDVILASHSTCVMNFITHEQAVSLYPFEMFHSRWSLVCNTVDSMQETSRQKYVRRGWTMVKSLTYMEIINPKSEFRTRNRFVGDDNTWALSLEPAIPYPSSSLSANSWHHGYGLLRGGTLTSEQFSAPGPSNRYLLANDSEYLDFIQPMCVVGLTSGGDVIETEDIVALLNAFNSTVM</sequence>
<reference evidence="1" key="1">
    <citation type="submission" date="2018-04" db="EMBL/GenBank/DDBJ databases">
        <title>Whole genome sequencing of Hypsizygus marmoreus.</title>
        <authorList>
            <person name="Choi I.-G."/>
            <person name="Min B."/>
            <person name="Kim J.-G."/>
            <person name="Kim S."/>
            <person name="Oh Y.-L."/>
            <person name="Kong W.-S."/>
            <person name="Park H."/>
            <person name="Jeong J."/>
            <person name="Song E.-S."/>
        </authorList>
    </citation>
    <scope>NUCLEOTIDE SEQUENCE [LARGE SCALE GENOMIC DNA]</scope>
    <source>
        <strain evidence="1">51987-8</strain>
    </source>
</reference>